<protein>
    <submittedName>
        <fullName evidence="4">NADPH-dependent FMN reductase</fullName>
    </submittedName>
</protein>
<dbReference type="PANTHER" id="PTHR43278">
    <property type="entry name" value="NAD(P)H-DEPENDENT FMN-CONTAINING OXIDOREDUCTASE YWQN-RELATED"/>
    <property type="match status" value="1"/>
</dbReference>
<dbReference type="PANTHER" id="PTHR43278:SF4">
    <property type="entry name" value="NAD(P)H-DEPENDENT FMN-CONTAINING OXIDOREDUCTASE YWQN-RELATED"/>
    <property type="match status" value="1"/>
</dbReference>
<dbReference type="GO" id="GO:0016491">
    <property type="term" value="F:oxidoreductase activity"/>
    <property type="evidence" value="ECO:0007669"/>
    <property type="project" value="InterPro"/>
</dbReference>
<gene>
    <name evidence="4" type="ORF">EDD79_10691</name>
</gene>
<organism evidence="4 5">
    <name type="scientific">Serpentinicella alkaliphila</name>
    <dbReference type="NCBI Taxonomy" id="1734049"/>
    <lineage>
        <taxon>Bacteria</taxon>
        <taxon>Bacillati</taxon>
        <taxon>Bacillota</taxon>
        <taxon>Clostridia</taxon>
        <taxon>Peptostreptococcales</taxon>
        <taxon>Natronincolaceae</taxon>
        <taxon>Serpentinicella</taxon>
    </lineage>
</organism>
<evidence type="ECO:0000259" key="3">
    <source>
        <dbReference type="Pfam" id="PF03358"/>
    </source>
</evidence>
<dbReference type="Gene3D" id="3.40.50.360">
    <property type="match status" value="1"/>
</dbReference>
<reference evidence="4 5" key="1">
    <citation type="submission" date="2019-03" db="EMBL/GenBank/DDBJ databases">
        <title>Genomic Encyclopedia of Type Strains, Phase IV (KMG-IV): sequencing the most valuable type-strain genomes for metagenomic binning, comparative biology and taxonomic classification.</title>
        <authorList>
            <person name="Goeker M."/>
        </authorList>
    </citation>
    <scope>NUCLEOTIDE SEQUENCE [LARGE SCALE GENOMIC DNA]</scope>
    <source>
        <strain evidence="4 5">DSM 100013</strain>
    </source>
</reference>
<evidence type="ECO:0000313" key="4">
    <source>
        <dbReference type="EMBL" id="TCP94843.1"/>
    </source>
</evidence>
<feature type="domain" description="NADPH-dependent FMN reductase-like" evidence="3">
    <location>
        <begin position="1"/>
        <end position="115"/>
    </location>
</feature>
<proteinExistence type="predicted"/>
<sequence>MKFCILMGSPRKNGNTIELLKPFIEELTINNIQYDLIWLQDKQIEPCTACRNCQKDWTIFGCQYSDDMQKIFDKVLASDVIVLATPIYSWYCTPPMKSMLDRLVYGMNKFYGEKKGPSLWSNKKIP</sequence>
<dbReference type="InterPro" id="IPR029039">
    <property type="entry name" value="Flavoprotein-like_sf"/>
</dbReference>
<keyword evidence="5" id="KW-1185">Reference proteome</keyword>
<evidence type="ECO:0000313" key="5">
    <source>
        <dbReference type="Proteomes" id="UP000295504"/>
    </source>
</evidence>
<dbReference type="Proteomes" id="UP000295504">
    <property type="component" value="Unassembled WGS sequence"/>
</dbReference>
<keyword evidence="1" id="KW-0285">Flavoprotein</keyword>
<dbReference type="SUPFAM" id="SSF52218">
    <property type="entry name" value="Flavoproteins"/>
    <property type="match status" value="1"/>
</dbReference>
<dbReference type="EMBL" id="SLYC01000069">
    <property type="protein sequence ID" value="TCP94843.1"/>
    <property type="molecule type" value="Genomic_DNA"/>
</dbReference>
<dbReference type="RefSeq" id="WP_330571507.1">
    <property type="nucleotide sequence ID" value="NZ_CP058648.1"/>
</dbReference>
<dbReference type="AlphaFoldDB" id="A0A4V2T1T9"/>
<evidence type="ECO:0000256" key="2">
    <source>
        <dbReference type="ARBA" id="ARBA00022643"/>
    </source>
</evidence>
<dbReference type="InterPro" id="IPR051796">
    <property type="entry name" value="ISF_SsuE-like"/>
</dbReference>
<dbReference type="InterPro" id="IPR005025">
    <property type="entry name" value="FMN_Rdtase-like_dom"/>
</dbReference>
<comment type="caution">
    <text evidence="4">The sequence shown here is derived from an EMBL/GenBank/DDBJ whole genome shotgun (WGS) entry which is preliminary data.</text>
</comment>
<evidence type="ECO:0000256" key="1">
    <source>
        <dbReference type="ARBA" id="ARBA00022630"/>
    </source>
</evidence>
<keyword evidence="2" id="KW-0288">FMN</keyword>
<dbReference type="Pfam" id="PF03358">
    <property type="entry name" value="FMN_red"/>
    <property type="match status" value="1"/>
</dbReference>
<accession>A0A4V2T1T9</accession>
<name>A0A4V2T1T9_9FIRM</name>